<evidence type="ECO:0000313" key="6">
    <source>
        <dbReference type="Proteomes" id="UP000094527"/>
    </source>
</evidence>
<dbReference type="OrthoDB" id="10250130at2759"/>
<dbReference type="InterPro" id="IPR000210">
    <property type="entry name" value="BTB/POZ_dom"/>
</dbReference>
<dbReference type="FunFam" id="2.120.10.80:FF:000054">
    <property type="entry name" value="Leucine-zipper-like transcription regulator 1"/>
    <property type="match status" value="1"/>
</dbReference>
<dbReference type="Pfam" id="PF01344">
    <property type="entry name" value="Kelch_1"/>
    <property type="match status" value="1"/>
</dbReference>
<sequence length="809" mass="92578">MSRSLKSSSPFSSSQSSSTWLDSPEYLSLDLGPFETVHRWKRMPDCDEFVGARRSKHTCVSYKDAVYFFGGDNGKNMLNDFLRFDVKEKSWGRAFSTGTPPAPRYHHSAVTYGNSMYIFGGYTGDIHSNANLTNKNDLFRYKFSTGQWSEIKYVGKAPVPRSAHGAAVFNGKLWIFAGYDGNTRLNDMWTISLTGESRNWEEIAQTGECPPTCCNFPLAVATDSMFLFSGQSGAKMTNNLFQFHFQEKFWTKISTEHILRGAPPPPTRRYGHTMVCYDSKLYVFGGAADNTLPNDLYCYDIDQKIWSIIQPAPDSQSGESSIKAMSVKSSHKASDSENGAVYFANLKQVPAGRLFHTCAVNNDAMYVFGGTIDNNVRSGEMYRFQFSNYPKCTLHDDFGRLLESKQFFDLEFVVGPDHNETRVPAHRAIVAARSQWLRSRIRQAKEARDKHLEKLYPGNPTIRQKDLPALEVKITEANPEAFELLLKFIYTDHIDLTKQCKDPSNHRVVLLMMDVYRLAVQCHMRWLEHLCIQYLEGTINTQNVLEALKYASHLKLFFLKEFCLKFITKETSYTQIVMSKEFECLEQPLLIEIVRRRQIPRCQGSSEPMFENTMTMLEQDMAQFLKTGGKDFCDIILMLDKTPIPAHKAILAARCSYFEGMFRSFMPEDSVVNIQIGEMIPSKQSFESLLRYIYCGEVSMPPEDSLYLFSAPYYFGFTNSRLQAFCKQNLEMNVTFENVIQVLEAANRIQAHDMKKYALNLIVHYFPKVARLPRIRTLERELLLEIIEALAEEMGDLSTFSLQSEAFNT</sequence>
<dbReference type="InterPro" id="IPR006652">
    <property type="entry name" value="Kelch_1"/>
</dbReference>
<dbReference type="InterPro" id="IPR015915">
    <property type="entry name" value="Kelch-typ_b-propeller"/>
</dbReference>
<evidence type="ECO:0000256" key="1">
    <source>
        <dbReference type="ARBA" id="ARBA00022441"/>
    </source>
</evidence>
<dbReference type="Pfam" id="PF24681">
    <property type="entry name" value="Kelch_KLHDC2_KLHL20_DRC7"/>
    <property type="match status" value="1"/>
</dbReference>
<dbReference type="OMA" id="YKEAIYV"/>
<feature type="domain" description="BTB" evidence="4">
    <location>
        <begin position="633"/>
        <end position="702"/>
    </location>
</feature>
<gene>
    <name evidence="5" type="ORF">Ocin01_11506</name>
</gene>
<dbReference type="Proteomes" id="UP000094527">
    <property type="component" value="Unassembled WGS sequence"/>
</dbReference>
<dbReference type="STRING" id="48709.A0A1D2MQI9"/>
<dbReference type="GO" id="GO:0003779">
    <property type="term" value="F:actin binding"/>
    <property type="evidence" value="ECO:0007669"/>
    <property type="project" value="UniProtKB-KW"/>
</dbReference>
<dbReference type="GO" id="GO:0005794">
    <property type="term" value="C:Golgi apparatus"/>
    <property type="evidence" value="ECO:0007669"/>
    <property type="project" value="TreeGrafter"/>
</dbReference>
<dbReference type="Gene3D" id="3.30.710.10">
    <property type="entry name" value="Potassium Channel Kv1.1, Chain A"/>
    <property type="match status" value="2"/>
</dbReference>
<feature type="domain" description="BTB" evidence="4">
    <location>
        <begin position="408"/>
        <end position="498"/>
    </location>
</feature>
<feature type="region of interest" description="Disordered" evidence="3">
    <location>
        <begin position="1"/>
        <end position="21"/>
    </location>
</feature>
<keyword evidence="6" id="KW-1185">Reference proteome</keyword>
<dbReference type="CDD" id="cd18506">
    <property type="entry name" value="BACK2_LZTR1"/>
    <property type="match status" value="1"/>
</dbReference>
<name>A0A1D2MQI9_ORCCI</name>
<reference evidence="5 6" key="1">
    <citation type="journal article" date="2016" name="Genome Biol. Evol.">
        <title>Gene Family Evolution Reflects Adaptation to Soil Environmental Stressors in the Genome of the Collembolan Orchesella cincta.</title>
        <authorList>
            <person name="Faddeeva-Vakhrusheva A."/>
            <person name="Derks M.F."/>
            <person name="Anvar S.Y."/>
            <person name="Agamennone V."/>
            <person name="Suring W."/>
            <person name="Smit S."/>
            <person name="van Straalen N.M."/>
            <person name="Roelofs D."/>
        </authorList>
    </citation>
    <scope>NUCLEOTIDE SEQUENCE [LARGE SCALE GENOMIC DNA]</scope>
    <source>
        <tissue evidence="5">Mixed pool</tissue>
    </source>
</reference>
<dbReference type="InterPro" id="IPR011333">
    <property type="entry name" value="SKP1/BTB/POZ_sf"/>
</dbReference>
<dbReference type="Gene3D" id="2.120.10.80">
    <property type="entry name" value="Kelch-type beta propeller"/>
    <property type="match status" value="2"/>
</dbReference>
<keyword evidence="1" id="KW-0880">Kelch repeat</keyword>
<evidence type="ECO:0000259" key="4">
    <source>
        <dbReference type="PROSITE" id="PS50097"/>
    </source>
</evidence>
<protein>
    <submittedName>
        <fullName evidence="5">Leucine-zipper-like transcriptional regulator 1</fullName>
    </submittedName>
</protein>
<dbReference type="SMART" id="SM00225">
    <property type="entry name" value="BTB"/>
    <property type="match status" value="2"/>
</dbReference>
<dbReference type="PANTHER" id="PTHR46376:SF1">
    <property type="entry name" value="LEUCINE-ZIPPER-LIKE TRANSCRIPTIONAL REGULATOR 1"/>
    <property type="match status" value="1"/>
</dbReference>
<feature type="compositionally biased region" description="Low complexity" evidence="3">
    <location>
        <begin position="1"/>
        <end position="18"/>
    </location>
</feature>
<evidence type="ECO:0000256" key="3">
    <source>
        <dbReference type="SAM" id="MobiDB-lite"/>
    </source>
</evidence>
<dbReference type="Pfam" id="PF00651">
    <property type="entry name" value="BTB"/>
    <property type="match status" value="2"/>
</dbReference>
<dbReference type="CDD" id="cd18309">
    <property type="entry name" value="BTB2_POZ_LZTR1"/>
    <property type="match status" value="1"/>
</dbReference>
<organism evidence="5 6">
    <name type="scientific">Orchesella cincta</name>
    <name type="common">Springtail</name>
    <name type="synonym">Podura cincta</name>
    <dbReference type="NCBI Taxonomy" id="48709"/>
    <lineage>
        <taxon>Eukaryota</taxon>
        <taxon>Metazoa</taxon>
        <taxon>Ecdysozoa</taxon>
        <taxon>Arthropoda</taxon>
        <taxon>Hexapoda</taxon>
        <taxon>Collembola</taxon>
        <taxon>Entomobryomorpha</taxon>
        <taxon>Entomobryoidea</taxon>
        <taxon>Orchesellidae</taxon>
        <taxon>Orchesellinae</taxon>
        <taxon>Orchesella</taxon>
    </lineage>
</organism>
<keyword evidence="2" id="KW-0677">Repeat</keyword>
<accession>A0A1D2MQI9</accession>
<dbReference type="InterPro" id="IPR051568">
    <property type="entry name" value="LZTR1/Attractin"/>
</dbReference>
<dbReference type="SUPFAM" id="SSF117281">
    <property type="entry name" value="Kelch motif"/>
    <property type="match status" value="1"/>
</dbReference>
<evidence type="ECO:0000256" key="2">
    <source>
        <dbReference type="ARBA" id="ARBA00022737"/>
    </source>
</evidence>
<dbReference type="FunFam" id="3.30.710.10:FF:000024">
    <property type="entry name" value="Leucine-zipper-like transcriptional regulator 1"/>
    <property type="match status" value="1"/>
</dbReference>
<dbReference type="CDD" id="cd18308">
    <property type="entry name" value="BTB1_POZ_LZTR1"/>
    <property type="match status" value="1"/>
</dbReference>
<dbReference type="PANTHER" id="PTHR46376">
    <property type="entry name" value="LEUCINE-ZIPPER-LIKE TRANSCRIPTIONAL REGULATOR 1"/>
    <property type="match status" value="1"/>
</dbReference>
<proteinExistence type="predicted"/>
<dbReference type="PROSITE" id="PS50097">
    <property type="entry name" value="BTB"/>
    <property type="match status" value="2"/>
</dbReference>
<dbReference type="SMART" id="SM00612">
    <property type="entry name" value="Kelch"/>
    <property type="match status" value="3"/>
</dbReference>
<dbReference type="FunFam" id="3.30.710.10:FF:000139">
    <property type="entry name" value="Leucine-zipper transcriptional regulator 1"/>
    <property type="match status" value="1"/>
</dbReference>
<evidence type="ECO:0000313" key="5">
    <source>
        <dbReference type="EMBL" id="ODM95172.1"/>
    </source>
</evidence>
<dbReference type="EMBL" id="LJIJ01000702">
    <property type="protein sequence ID" value="ODM95172.1"/>
    <property type="molecule type" value="Genomic_DNA"/>
</dbReference>
<dbReference type="AlphaFoldDB" id="A0A1D2MQI9"/>
<comment type="caution">
    <text evidence="5">The sequence shown here is derived from an EMBL/GenBank/DDBJ whole genome shotgun (WGS) entry which is preliminary data.</text>
</comment>
<dbReference type="SUPFAM" id="SSF54695">
    <property type="entry name" value="POZ domain"/>
    <property type="match status" value="2"/>
</dbReference>